<comment type="caution">
    <text evidence="8">The sequence shown here is derived from an EMBL/GenBank/DDBJ whole genome shotgun (WGS) entry which is preliminary data.</text>
</comment>
<dbReference type="Gene3D" id="1.10.940.10">
    <property type="entry name" value="NusB-like"/>
    <property type="match status" value="1"/>
</dbReference>
<dbReference type="InterPro" id="IPR035926">
    <property type="entry name" value="NusB-like_sf"/>
</dbReference>
<evidence type="ECO:0000256" key="5">
    <source>
        <dbReference type="ARBA" id="ARBA00023163"/>
    </source>
</evidence>
<dbReference type="NCBIfam" id="TIGR01951">
    <property type="entry name" value="nusB"/>
    <property type="match status" value="1"/>
</dbReference>
<keyword evidence="9" id="KW-1185">Reference proteome</keyword>
<keyword evidence="4 6" id="KW-0805">Transcription regulation</keyword>
<evidence type="ECO:0000256" key="3">
    <source>
        <dbReference type="ARBA" id="ARBA00022884"/>
    </source>
</evidence>
<dbReference type="Pfam" id="PF01029">
    <property type="entry name" value="NusB"/>
    <property type="match status" value="1"/>
</dbReference>
<evidence type="ECO:0000256" key="2">
    <source>
        <dbReference type="ARBA" id="ARBA00022814"/>
    </source>
</evidence>
<comment type="function">
    <text evidence="6">Involved in transcription antitermination. Required for transcription of ribosomal RNA (rRNA) genes. Binds specifically to the boxA antiterminator sequence of the ribosomal RNA (rrn) operons.</text>
</comment>
<dbReference type="PANTHER" id="PTHR11078">
    <property type="entry name" value="N UTILIZATION SUBSTANCE PROTEIN B-RELATED"/>
    <property type="match status" value="1"/>
</dbReference>
<comment type="similarity">
    <text evidence="1 6">Belongs to the NusB family.</text>
</comment>
<keyword evidence="2 6" id="KW-0889">Transcription antitermination</keyword>
<dbReference type="EMBL" id="BNAD01000017">
    <property type="protein sequence ID" value="GHE19056.1"/>
    <property type="molecule type" value="Genomic_DNA"/>
</dbReference>
<keyword evidence="3 6" id="KW-0694">RNA-binding</keyword>
<protein>
    <recommendedName>
        <fullName evidence="6">Transcription antitermination protein NusB</fullName>
    </recommendedName>
    <alternativeName>
        <fullName evidence="6">Antitermination factor NusB</fullName>
    </alternativeName>
</protein>
<feature type="domain" description="NusB/RsmB/TIM44" evidence="7">
    <location>
        <begin position="6"/>
        <end position="130"/>
    </location>
</feature>
<dbReference type="PANTHER" id="PTHR11078:SF3">
    <property type="entry name" value="ANTITERMINATION NUSB DOMAIN-CONTAINING PROTEIN"/>
    <property type="match status" value="1"/>
</dbReference>
<name>A0ABQ3HP63_9ACTN</name>
<evidence type="ECO:0000313" key="9">
    <source>
        <dbReference type="Proteomes" id="UP000597341"/>
    </source>
</evidence>
<evidence type="ECO:0000256" key="4">
    <source>
        <dbReference type="ARBA" id="ARBA00023015"/>
    </source>
</evidence>
<evidence type="ECO:0000256" key="1">
    <source>
        <dbReference type="ARBA" id="ARBA00005952"/>
    </source>
</evidence>
<dbReference type="RefSeq" id="WP_191280942.1">
    <property type="nucleotide sequence ID" value="NZ_BNAD01000017.1"/>
</dbReference>
<dbReference type="SUPFAM" id="SSF48013">
    <property type="entry name" value="NusB-like"/>
    <property type="match status" value="1"/>
</dbReference>
<sequence>MAARSKARKRALDILFASELRSEDPVEALERAIAAGEGPTNDYTTTLVRGVVEHRERIDEVLTTYSKGWTLARMPAVDRNVLRIGVYELLWGDSDVPETVAVSEALHLVQDLSTDDSPAFVNGLLGSIQRDRATLV</sequence>
<evidence type="ECO:0000259" key="7">
    <source>
        <dbReference type="Pfam" id="PF01029"/>
    </source>
</evidence>
<accession>A0ABQ3HP63</accession>
<gene>
    <name evidence="6" type="primary">nusB</name>
    <name evidence="8" type="ORF">GCM10011376_36660</name>
</gene>
<dbReference type="HAMAP" id="MF_00073">
    <property type="entry name" value="NusB"/>
    <property type="match status" value="1"/>
</dbReference>
<evidence type="ECO:0000256" key="6">
    <source>
        <dbReference type="HAMAP-Rule" id="MF_00073"/>
    </source>
</evidence>
<reference evidence="9" key="1">
    <citation type="journal article" date="2019" name="Int. J. Syst. Evol. Microbiol.">
        <title>The Global Catalogue of Microorganisms (GCM) 10K type strain sequencing project: providing services to taxonomists for standard genome sequencing and annotation.</title>
        <authorList>
            <consortium name="The Broad Institute Genomics Platform"/>
            <consortium name="The Broad Institute Genome Sequencing Center for Infectious Disease"/>
            <person name="Wu L."/>
            <person name="Ma J."/>
        </authorList>
    </citation>
    <scope>NUCLEOTIDE SEQUENCE [LARGE SCALE GENOMIC DNA]</scope>
    <source>
        <strain evidence="9">CGMCC 1.12791</strain>
    </source>
</reference>
<dbReference type="InterPro" id="IPR006027">
    <property type="entry name" value="NusB_RsmB_TIM44"/>
</dbReference>
<evidence type="ECO:0000313" key="8">
    <source>
        <dbReference type="EMBL" id="GHE19056.1"/>
    </source>
</evidence>
<organism evidence="8 9">
    <name type="scientific">Nocardioides flavus</name>
    <name type="common">ex Wang et al. 2016</name>
    <dbReference type="NCBI Taxonomy" id="2058780"/>
    <lineage>
        <taxon>Bacteria</taxon>
        <taxon>Bacillati</taxon>
        <taxon>Actinomycetota</taxon>
        <taxon>Actinomycetes</taxon>
        <taxon>Propionibacteriales</taxon>
        <taxon>Nocardioidaceae</taxon>
        <taxon>Nocardioides</taxon>
    </lineage>
</organism>
<proteinExistence type="inferred from homology"/>
<dbReference type="Proteomes" id="UP000597341">
    <property type="component" value="Unassembled WGS sequence"/>
</dbReference>
<keyword evidence="5 6" id="KW-0804">Transcription</keyword>
<dbReference type="InterPro" id="IPR011605">
    <property type="entry name" value="NusB_fam"/>
</dbReference>